<dbReference type="SMART" id="SM00382">
    <property type="entry name" value="AAA"/>
    <property type="match status" value="1"/>
</dbReference>
<sequence length="444" mass="49858">MINHLILTLFVSLITHLLHTISIIFLSGIWNGQLKGTLILLWYSHAKVTITTKWPHYFQVLYWIAKNNGDDHDFLDEFSEEMYQRRETGCVKNADGLWVPSDMDRLFLGLRPDHIISFRWRLIVFQARRSIISSSSKDNPGAENLEIWCDWGRGDRGAILNFLAFSSRREGSDVCVPNGLSWGSCNWKKLQKAKARSFDTVYLDPAIKKAIIDQINEFSDPKTKRRYDRLGIPYKLGLLFTGPPGCGKTTLARALASSFQRAVFKLTLSERGLTDAALLELFQKADSHSIVLIEDIDCSVASRSRNIQRAPPTEQHQVTLSGLLESLDGFLGLGDGQIVIVTTNHPELLDEALTRPGRIDAKFEFPNPGPNVIKEMFKHWYKDISGPQALTKMSVEFAALLPVTVKVSNIQQLLLGNLTDPQQAITTARASYTSPSIGESSVDR</sequence>
<protein>
    <submittedName>
        <fullName evidence="3">P-loop containing nucleoside triphosphate hydrolase protein</fullName>
    </submittedName>
</protein>
<dbReference type="Pfam" id="PF00004">
    <property type="entry name" value="AAA"/>
    <property type="match status" value="1"/>
</dbReference>
<organism evidence="3 4">
    <name type="scientific">Triangularia verruculosa</name>
    <dbReference type="NCBI Taxonomy" id="2587418"/>
    <lineage>
        <taxon>Eukaryota</taxon>
        <taxon>Fungi</taxon>
        <taxon>Dikarya</taxon>
        <taxon>Ascomycota</taxon>
        <taxon>Pezizomycotina</taxon>
        <taxon>Sordariomycetes</taxon>
        <taxon>Sordariomycetidae</taxon>
        <taxon>Sordariales</taxon>
        <taxon>Podosporaceae</taxon>
        <taxon>Triangularia</taxon>
    </lineage>
</organism>
<evidence type="ECO:0000313" key="3">
    <source>
        <dbReference type="EMBL" id="KAK4204861.1"/>
    </source>
</evidence>
<evidence type="ECO:0000259" key="2">
    <source>
        <dbReference type="SMART" id="SM00382"/>
    </source>
</evidence>
<feature type="domain" description="AAA+ ATPase" evidence="2">
    <location>
        <begin position="234"/>
        <end position="369"/>
    </location>
</feature>
<dbReference type="Proteomes" id="UP001303160">
    <property type="component" value="Unassembled WGS sequence"/>
</dbReference>
<keyword evidence="4" id="KW-1185">Reference proteome</keyword>
<dbReference type="SUPFAM" id="SSF52540">
    <property type="entry name" value="P-loop containing nucleoside triphosphate hydrolases"/>
    <property type="match status" value="1"/>
</dbReference>
<comment type="caution">
    <text evidence="3">The sequence shown here is derived from an EMBL/GenBank/DDBJ whole genome shotgun (WGS) entry which is preliminary data.</text>
</comment>
<dbReference type="AlphaFoldDB" id="A0AAN7AXC5"/>
<accession>A0AAN7AXC5</accession>
<dbReference type="InterPro" id="IPR003593">
    <property type="entry name" value="AAA+_ATPase"/>
</dbReference>
<evidence type="ECO:0000313" key="4">
    <source>
        <dbReference type="Proteomes" id="UP001303160"/>
    </source>
</evidence>
<gene>
    <name evidence="3" type="ORF">QBC40DRAFT_327304</name>
</gene>
<evidence type="ECO:0000256" key="1">
    <source>
        <dbReference type="ARBA" id="ARBA00007448"/>
    </source>
</evidence>
<keyword evidence="3" id="KW-0378">Hydrolase</keyword>
<reference evidence="3" key="2">
    <citation type="submission" date="2023-05" db="EMBL/GenBank/DDBJ databases">
        <authorList>
            <consortium name="Lawrence Berkeley National Laboratory"/>
            <person name="Steindorff A."/>
            <person name="Hensen N."/>
            <person name="Bonometti L."/>
            <person name="Westerberg I."/>
            <person name="Brannstrom I.O."/>
            <person name="Guillou S."/>
            <person name="Cros-Aarteil S."/>
            <person name="Calhoun S."/>
            <person name="Haridas S."/>
            <person name="Kuo A."/>
            <person name="Mondo S."/>
            <person name="Pangilinan J."/>
            <person name="Riley R."/>
            <person name="Labutti K."/>
            <person name="Andreopoulos B."/>
            <person name="Lipzen A."/>
            <person name="Chen C."/>
            <person name="Yanf M."/>
            <person name="Daum C."/>
            <person name="Ng V."/>
            <person name="Clum A."/>
            <person name="Ohm R."/>
            <person name="Martin F."/>
            <person name="Silar P."/>
            <person name="Natvig D."/>
            <person name="Lalanne C."/>
            <person name="Gautier V."/>
            <person name="Ament-Velasquez S.L."/>
            <person name="Kruys A."/>
            <person name="Hutchinson M.I."/>
            <person name="Powell A.J."/>
            <person name="Barry K."/>
            <person name="Miller A.N."/>
            <person name="Grigoriev I.V."/>
            <person name="Debuchy R."/>
            <person name="Gladieux P."/>
            <person name="Thoren M.H."/>
            <person name="Johannesson H."/>
        </authorList>
    </citation>
    <scope>NUCLEOTIDE SEQUENCE</scope>
    <source>
        <strain evidence="3">CBS 315.58</strain>
    </source>
</reference>
<name>A0AAN7AXC5_9PEZI</name>
<dbReference type="InterPro" id="IPR027417">
    <property type="entry name" value="P-loop_NTPase"/>
</dbReference>
<reference evidence="3" key="1">
    <citation type="journal article" date="2023" name="Mol. Phylogenet. Evol.">
        <title>Genome-scale phylogeny and comparative genomics of the fungal order Sordariales.</title>
        <authorList>
            <person name="Hensen N."/>
            <person name="Bonometti L."/>
            <person name="Westerberg I."/>
            <person name="Brannstrom I.O."/>
            <person name="Guillou S."/>
            <person name="Cros-Aarteil S."/>
            <person name="Calhoun S."/>
            <person name="Haridas S."/>
            <person name="Kuo A."/>
            <person name="Mondo S."/>
            <person name="Pangilinan J."/>
            <person name="Riley R."/>
            <person name="LaButti K."/>
            <person name="Andreopoulos B."/>
            <person name="Lipzen A."/>
            <person name="Chen C."/>
            <person name="Yan M."/>
            <person name="Daum C."/>
            <person name="Ng V."/>
            <person name="Clum A."/>
            <person name="Steindorff A."/>
            <person name="Ohm R.A."/>
            <person name="Martin F."/>
            <person name="Silar P."/>
            <person name="Natvig D.O."/>
            <person name="Lalanne C."/>
            <person name="Gautier V."/>
            <person name="Ament-Velasquez S.L."/>
            <person name="Kruys A."/>
            <person name="Hutchinson M.I."/>
            <person name="Powell A.J."/>
            <person name="Barry K."/>
            <person name="Miller A.N."/>
            <person name="Grigoriev I.V."/>
            <person name="Debuchy R."/>
            <person name="Gladieux P."/>
            <person name="Hiltunen Thoren M."/>
            <person name="Johannesson H."/>
        </authorList>
    </citation>
    <scope>NUCLEOTIDE SEQUENCE</scope>
    <source>
        <strain evidence="3">CBS 315.58</strain>
    </source>
</reference>
<dbReference type="InterPro" id="IPR003959">
    <property type="entry name" value="ATPase_AAA_core"/>
</dbReference>
<proteinExistence type="inferred from homology"/>
<dbReference type="Gene3D" id="3.40.50.300">
    <property type="entry name" value="P-loop containing nucleotide triphosphate hydrolases"/>
    <property type="match status" value="1"/>
</dbReference>
<comment type="similarity">
    <text evidence="1">Belongs to the AAA ATPase family. BCS1 subfamily.</text>
</comment>
<dbReference type="GO" id="GO:0016887">
    <property type="term" value="F:ATP hydrolysis activity"/>
    <property type="evidence" value="ECO:0007669"/>
    <property type="project" value="InterPro"/>
</dbReference>
<dbReference type="InterPro" id="IPR050747">
    <property type="entry name" value="Mitochondrial_chaperone_BCS1"/>
</dbReference>
<dbReference type="PANTHER" id="PTHR23070">
    <property type="entry name" value="BCS1 AAA-TYPE ATPASE"/>
    <property type="match status" value="1"/>
</dbReference>
<dbReference type="GO" id="GO:0005524">
    <property type="term" value="F:ATP binding"/>
    <property type="evidence" value="ECO:0007669"/>
    <property type="project" value="InterPro"/>
</dbReference>
<dbReference type="EMBL" id="MU863879">
    <property type="protein sequence ID" value="KAK4204861.1"/>
    <property type="molecule type" value="Genomic_DNA"/>
</dbReference>